<keyword evidence="4" id="KW-1185">Reference proteome</keyword>
<dbReference type="SUPFAM" id="SSF55909">
    <property type="entry name" value="Pentein"/>
    <property type="match status" value="1"/>
</dbReference>
<evidence type="ECO:0000256" key="1">
    <source>
        <dbReference type="ARBA" id="ARBA00008532"/>
    </source>
</evidence>
<keyword evidence="2" id="KW-0378">Hydrolase</keyword>
<organism evidence="3 4">
    <name type="scientific">Lysobacter hankyongensis</name>
    <dbReference type="NCBI Taxonomy" id="1176535"/>
    <lineage>
        <taxon>Bacteria</taxon>
        <taxon>Pseudomonadati</taxon>
        <taxon>Pseudomonadota</taxon>
        <taxon>Gammaproteobacteria</taxon>
        <taxon>Lysobacterales</taxon>
        <taxon>Lysobacteraceae</taxon>
        <taxon>Lysobacter</taxon>
    </lineage>
</organism>
<dbReference type="PANTHER" id="PTHR12737">
    <property type="entry name" value="DIMETHYLARGININE DIMETHYLAMINOHYDROLASE"/>
    <property type="match status" value="1"/>
</dbReference>
<evidence type="ECO:0000256" key="2">
    <source>
        <dbReference type="ARBA" id="ARBA00022801"/>
    </source>
</evidence>
<dbReference type="EMBL" id="BAABJE010000014">
    <property type="protein sequence ID" value="GAA4799808.1"/>
    <property type="molecule type" value="Genomic_DNA"/>
</dbReference>
<name>A0ABP9BSB3_9GAMM</name>
<dbReference type="InterPro" id="IPR033199">
    <property type="entry name" value="DDAH-like"/>
</dbReference>
<protein>
    <submittedName>
        <fullName evidence="3">Dimethylarginine dimethylaminohydrolase</fullName>
    </submittedName>
</protein>
<evidence type="ECO:0000313" key="3">
    <source>
        <dbReference type="EMBL" id="GAA4799808.1"/>
    </source>
</evidence>
<gene>
    <name evidence="3" type="ORF">GCM10023307_27690</name>
</gene>
<proteinExistence type="inferred from homology"/>
<dbReference type="Pfam" id="PF02274">
    <property type="entry name" value="ADI"/>
    <property type="match status" value="1"/>
</dbReference>
<dbReference type="Proteomes" id="UP001499959">
    <property type="component" value="Unassembled WGS sequence"/>
</dbReference>
<accession>A0ABP9BSB3</accession>
<evidence type="ECO:0000313" key="4">
    <source>
        <dbReference type="Proteomes" id="UP001499959"/>
    </source>
</evidence>
<reference evidence="4" key="1">
    <citation type="journal article" date="2019" name="Int. J. Syst. Evol. Microbiol.">
        <title>The Global Catalogue of Microorganisms (GCM) 10K type strain sequencing project: providing services to taxonomists for standard genome sequencing and annotation.</title>
        <authorList>
            <consortium name="The Broad Institute Genomics Platform"/>
            <consortium name="The Broad Institute Genome Sequencing Center for Infectious Disease"/>
            <person name="Wu L."/>
            <person name="Ma J."/>
        </authorList>
    </citation>
    <scope>NUCLEOTIDE SEQUENCE [LARGE SCALE GENOMIC DNA]</scope>
    <source>
        <strain evidence="4">JCM 18204</strain>
    </source>
</reference>
<dbReference type="Gene3D" id="3.75.10.10">
    <property type="entry name" value="L-arginine/glycine Amidinotransferase, Chain A"/>
    <property type="match status" value="1"/>
</dbReference>
<dbReference type="PANTHER" id="PTHR12737:SF9">
    <property type="entry name" value="DIMETHYLARGININASE"/>
    <property type="match status" value="1"/>
</dbReference>
<comment type="caution">
    <text evidence="3">The sequence shown here is derived from an EMBL/GenBank/DDBJ whole genome shotgun (WGS) entry which is preliminary data.</text>
</comment>
<comment type="similarity">
    <text evidence="1">Belongs to the DDAH family.</text>
</comment>
<sequence length="275" mass="29637">MVTAAPAMDTRIAIVRRPARSLAQSCELTYLDRAPIAFDRLERQHAAYRDALAAAGARVIALDALEALPDSVFVEDAAVVLDEVAILTRPGAESRRMEPAFLDAPLAAKRRSIERIDDPATLDGGDVLRVGGTLFVGLSRRTTRSGLERLAAIVHRHGYRVVPVRVHGSLHLKTACTALDAETLLLNPAWVDVDPFEGFSKIEVADDEPFAANVLPVGDARLVNAAFPRTRERVEAFCARAGLRAIAVDISEFGKAEAGLTCMSLVFDPSCDGAR</sequence>